<comment type="caution">
    <text evidence="4">The sequence shown here is derived from an EMBL/GenBank/DDBJ whole genome shotgun (WGS) entry which is preliminary data.</text>
</comment>
<dbReference type="PROSITE" id="PS50893">
    <property type="entry name" value="ABC_TRANSPORTER_2"/>
    <property type="match status" value="1"/>
</dbReference>
<feature type="domain" description="ABC transporter" evidence="3">
    <location>
        <begin position="2"/>
        <end position="234"/>
    </location>
</feature>
<dbReference type="PANTHER" id="PTHR42794:SF2">
    <property type="entry name" value="ABC TRANSPORTER ATP-BINDING PROTEIN"/>
    <property type="match status" value="1"/>
</dbReference>
<dbReference type="PANTHER" id="PTHR42794">
    <property type="entry name" value="HEMIN IMPORT ATP-BINDING PROTEIN HMUV"/>
    <property type="match status" value="1"/>
</dbReference>
<dbReference type="InterPro" id="IPR003439">
    <property type="entry name" value="ABC_transporter-like_ATP-bd"/>
</dbReference>
<reference evidence="5" key="1">
    <citation type="journal article" date="2019" name="Int. J. Syst. Evol. Microbiol.">
        <title>The Global Catalogue of Microorganisms (GCM) 10K type strain sequencing project: providing services to taxonomists for standard genome sequencing and annotation.</title>
        <authorList>
            <consortium name="The Broad Institute Genomics Platform"/>
            <consortium name="The Broad Institute Genome Sequencing Center for Infectious Disease"/>
            <person name="Wu L."/>
            <person name="Ma J."/>
        </authorList>
    </citation>
    <scope>NUCLEOTIDE SEQUENCE [LARGE SCALE GENOMIC DNA]</scope>
    <source>
        <strain evidence="5">IBRC-M 10908</strain>
    </source>
</reference>
<dbReference type="EMBL" id="JBHSDK010000003">
    <property type="protein sequence ID" value="MFC4334183.1"/>
    <property type="molecule type" value="Genomic_DNA"/>
</dbReference>
<dbReference type="Proteomes" id="UP001595823">
    <property type="component" value="Unassembled WGS sequence"/>
</dbReference>
<evidence type="ECO:0000256" key="2">
    <source>
        <dbReference type="ARBA" id="ARBA00022840"/>
    </source>
</evidence>
<dbReference type="InterPro" id="IPR003593">
    <property type="entry name" value="AAA+_ATPase"/>
</dbReference>
<gene>
    <name evidence="4" type="ORF">ACFPET_03125</name>
</gene>
<evidence type="ECO:0000313" key="4">
    <source>
        <dbReference type="EMBL" id="MFC4334183.1"/>
    </source>
</evidence>
<dbReference type="SMART" id="SM00382">
    <property type="entry name" value="AAA"/>
    <property type="match status" value="1"/>
</dbReference>
<evidence type="ECO:0000259" key="3">
    <source>
        <dbReference type="PROSITE" id="PS50893"/>
    </source>
</evidence>
<keyword evidence="5" id="KW-1185">Reference proteome</keyword>
<dbReference type="SUPFAM" id="SSF52540">
    <property type="entry name" value="P-loop containing nucleoside triphosphate hydrolases"/>
    <property type="match status" value="1"/>
</dbReference>
<sequence length="254" mass="27151">MITADEITVRYGRSPALDRVSLAVADGAMTGLVGPNGSGKSSFLRALLGAVDRAGGKAFADGDELSVLSARQRALRLAAVAQSEDSGNPLTVAESVLLGRSVHRRGWEPYRAEDRAAAAEAMRATGVDGLADKAFTALSGGERQRALIARALAQRSTHLLLDEPTNHLDVRFQHEVLELVRGLPLCTVVVLHDLNLAARYCDEVVLLDRGRVTAAGKPDHVLTPPVLEPVYRIGVRRFTVDGAPHLAFSPRGVR</sequence>
<evidence type="ECO:0000313" key="5">
    <source>
        <dbReference type="Proteomes" id="UP001595823"/>
    </source>
</evidence>
<keyword evidence="1" id="KW-0547">Nucleotide-binding</keyword>
<dbReference type="Gene3D" id="3.40.50.300">
    <property type="entry name" value="P-loop containing nucleotide triphosphate hydrolases"/>
    <property type="match status" value="1"/>
</dbReference>
<proteinExistence type="predicted"/>
<dbReference type="InterPro" id="IPR017871">
    <property type="entry name" value="ABC_transporter-like_CS"/>
</dbReference>
<dbReference type="RefSeq" id="WP_380617920.1">
    <property type="nucleotide sequence ID" value="NZ_JBHSDK010000003.1"/>
</dbReference>
<dbReference type="PROSITE" id="PS00211">
    <property type="entry name" value="ABC_TRANSPORTER_1"/>
    <property type="match status" value="1"/>
</dbReference>
<keyword evidence="2 4" id="KW-0067">ATP-binding</keyword>
<evidence type="ECO:0000256" key="1">
    <source>
        <dbReference type="ARBA" id="ARBA00022741"/>
    </source>
</evidence>
<name>A0ABV8TTV1_9ACTN</name>
<accession>A0ABV8TTV1</accession>
<dbReference type="GO" id="GO:0005524">
    <property type="term" value="F:ATP binding"/>
    <property type="evidence" value="ECO:0007669"/>
    <property type="project" value="UniProtKB-KW"/>
</dbReference>
<dbReference type="InterPro" id="IPR027417">
    <property type="entry name" value="P-loop_NTPase"/>
</dbReference>
<organism evidence="4 5">
    <name type="scientific">Salininema proteolyticum</name>
    <dbReference type="NCBI Taxonomy" id="1607685"/>
    <lineage>
        <taxon>Bacteria</taxon>
        <taxon>Bacillati</taxon>
        <taxon>Actinomycetota</taxon>
        <taxon>Actinomycetes</taxon>
        <taxon>Glycomycetales</taxon>
        <taxon>Glycomycetaceae</taxon>
        <taxon>Salininema</taxon>
    </lineage>
</organism>
<protein>
    <submittedName>
        <fullName evidence="4">ABC transporter ATP-binding protein</fullName>
    </submittedName>
</protein>
<dbReference type="CDD" id="cd03214">
    <property type="entry name" value="ABC_Iron-Siderophores_B12_Hemin"/>
    <property type="match status" value="1"/>
</dbReference>
<dbReference type="Pfam" id="PF00005">
    <property type="entry name" value="ABC_tran"/>
    <property type="match status" value="1"/>
</dbReference>